<dbReference type="InterPro" id="IPR004923">
    <property type="entry name" value="FTR1/Fip1/EfeU"/>
</dbReference>
<comment type="subcellular location">
    <subcellularLocation>
        <location evidence="1">Membrane</location>
        <topology evidence="1">Multi-pass membrane protein</topology>
    </subcellularLocation>
</comment>
<dbReference type="GO" id="GO:0033573">
    <property type="term" value="C:high-affinity iron permease complex"/>
    <property type="evidence" value="ECO:0007669"/>
    <property type="project" value="InterPro"/>
</dbReference>
<dbReference type="EMBL" id="CP003620">
    <property type="protein sequence ID" value="AFZ11022.1"/>
    <property type="molecule type" value="Genomic_DNA"/>
</dbReference>
<dbReference type="Proteomes" id="UP000010472">
    <property type="component" value="Chromosome"/>
</dbReference>
<dbReference type="Pfam" id="PF03239">
    <property type="entry name" value="FTR1"/>
    <property type="match status" value="1"/>
</dbReference>
<dbReference type="PANTHER" id="PTHR31632">
    <property type="entry name" value="IRON TRANSPORTER FTH1"/>
    <property type="match status" value="1"/>
</dbReference>
<feature type="transmembrane region" description="Helical" evidence="6">
    <location>
        <begin position="43"/>
        <end position="65"/>
    </location>
</feature>
<evidence type="ECO:0000256" key="4">
    <source>
        <dbReference type="ARBA" id="ARBA00022989"/>
    </source>
</evidence>
<feature type="transmembrane region" description="Helical" evidence="6">
    <location>
        <begin position="124"/>
        <end position="141"/>
    </location>
</feature>
<sequence length="326" mass="35158">MDFSSALPTFVITLREGVEAALVVGIVLACLKKAKQSYLNPWVYGGVGAGIAASAMVGVIFGWIVQALSKSNQPYAPVMEPLLEGVFSVVAIAMLSWMLIWMTQQAKFMKATVEGAIADTLKRNIGVSAGWGVFSLIFIAVLREGFETVLFIVAKFQQGLIPSIGALSGLAVAAGIGVLLFKWGVKINIRLFFQVMGVLLLLVVAGLVVSTLGHFDTAMATLAQMDRKSAALCFYYERFARNHSCILGSMVWNTTKILPEDKFPGLLFNALFGYTDKLYIVQAVGYILFLLTIGGIYFRSLTNRVGGTIKNRKLAQETGSSGDAGN</sequence>
<accession>K9VU91</accession>
<evidence type="ECO:0000256" key="2">
    <source>
        <dbReference type="ARBA" id="ARBA00008333"/>
    </source>
</evidence>
<keyword evidence="3 6" id="KW-0812">Transmembrane</keyword>
<keyword evidence="5 6" id="KW-0472">Membrane</keyword>
<evidence type="ECO:0000256" key="6">
    <source>
        <dbReference type="SAM" id="Phobius"/>
    </source>
</evidence>
<proteinExistence type="inferred from homology"/>
<dbReference type="eggNOG" id="COG0672">
    <property type="taxonomic scope" value="Bacteria"/>
</dbReference>
<organism evidence="7 8">
    <name type="scientific">Crinalium epipsammum PCC 9333</name>
    <dbReference type="NCBI Taxonomy" id="1173022"/>
    <lineage>
        <taxon>Bacteria</taxon>
        <taxon>Bacillati</taxon>
        <taxon>Cyanobacteriota</taxon>
        <taxon>Cyanophyceae</taxon>
        <taxon>Gomontiellales</taxon>
        <taxon>Gomontiellaceae</taxon>
        <taxon>Crinalium</taxon>
    </lineage>
</organism>
<name>K9VU91_9CYAN</name>
<feature type="transmembrane region" description="Helical" evidence="6">
    <location>
        <begin position="193"/>
        <end position="215"/>
    </location>
</feature>
<feature type="transmembrane region" description="Helical" evidence="6">
    <location>
        <begin position="161"/>
        <end position="181"/>
    </location>
</feature>
<evidence type="ECO:0000256" key="3">
    <source>
        <dbReference type="ARBA" id="ARBA00022692"/>
    </source>
</evidence>
<dbReference type="RefSeq" id="WP_015201166.1">
    <property type="nucleotide sequence ID" value="NC_019753.1"/>
</dbReference>
<dbReference type="PANTHER" id="PTHR31632:SF2">
    <property type="entry name" value="PLASMA MEMBRANE IRON PERMEASE"/>
    <property type="match status" value="1"/>
</dbReference>
<feature type="transmembrane region" description="Helical" evidence="6">
    <location>
        <begin position="12"/>
        <end position="31"/>
    </location>
</feature>
<keyword evidence="4 6" id="KW-1133">Transmembrane helix</keyword>
<evidence type="ECO:0000256" key="1">
    <source>
        <dbReference type="ARBA" id="ARBA00004141"/>
    </source>
</evidence>
<protein>
    <submittedName>
        <fullName evidence="7">Iron permease FTR1</fullName>
    </submittedName>
</protein>
<keyword evidence="8" id="KW-1185">Reference proteome</keyword>
<dbReference type="OrthoDB" id="8215804at2"/>
<dbReference type="HOGENOM" id="CLU_077905_0_1_3"/>
<dbReference type="STRING" id="1173022.Cri9333_0017"/>
<feature type="transmembrane region" description="Helical" evidence="6">
    <location>
        <begin position="85"/>
        <end position="103"/>
    </location>
</feature>
<reference evidence="7 8" key="1">
    <citation type="submission" date="2012-06" db="EMBL/GenBank/DDBJ databases">
        <title>Finished chromosome of genome of Crinalium epipsammum PCC 9333.</title>
        <authorList>
            <consortium name="US DOE Joint Genome Institute"/>
            <person name="Gugger M."/>
            <person name="Coursin T."/>
            <person name="Rippka R."/>
            <person name="Tandeau De Marsac N."/>
            <person name="Huntemann M."/>
            <person name="Wei C.-L."/>
            <person name="Han J."/>
            <person name="Detter J.C."/>
            <person name="Han C."/>
            <person name="Tapia R."/>
            <person name="Davenport K."/>
            <person name="Daligault H."/>
            <person name="Erkkila T."/>
            <person name="Gu W."/>
            <person name="Munk A.C.C."/>
            <person name="Teshima H."/>
            <person name="Xu Y."/>
            <person name="Chain P."/>
            <person name="Chen A."/>
            <person name="Krypides N."/>
            <person name="Mavromatis K."/>
            <person name="Markowitz V."/>
            <person name="Szeto E."/>
            <person name="Ivanova N."/>
            <person name="Mikhailova N."/>
            <person name="Ovchinnikova G."/>
            <person name="Pagani I."/>
            <person name="Pati A."/>
            <person name="Goodwin L."/>
            <person name="Peters L."/>
            <person name="Pitluck S."/>
            <person name="Woyke T."/>
            <person name="Kerfeld C."/>
        </authorList>
    </citation>
    <scope>NUCLEOTIDE SEQUENCE [LARGE SCALE GENOMIC DNA]</scope>
    <source>
        <strain evidence="7 8">PCC 9333</strain>
    </source>
</reference>
<dbReference type="GO" id="GO:0015093">
    <property type="term" value="F:ferrous iron transmembrane transporter activity"/>
    <property type="evidence" value="ECO:0007669"/>
    <property type="project" value="TreeGrafter"/>
</dbReference>
<dbReference type="PATRIC" id="fig|1173022.3.peg.18"/>
<evidence type="ECO:0000313" key="8">
    <source>
        <dbReference type="Proteomes" id="UP000010472"/>
    </source>
</evidence>
<comment type="similarity">
    <text evidence="2">Belongs to the oxidase-dependent Fe transporter (OFeT) (TC 9.A.10.1) family.</text>
</comment>
<evidence type="ECO:0000313" key="7">
    <source>
        <dbReference type="EMBL" id="AFZ11022.1"/>
    </source>
</evidence>
<feature type="transmembrane region" description="Helical" evidence="6">
    <location>
        <begin position="278"/>
        <end position="298"/>
    </location>
</feature>
<dbReference type="AlphaFoldDB" id="K9VU91"/>
<dbReference type="KEGG" id="cep:Cri9333_0017"/>
<gene>
    <name evidence="7" type="ORF">Cri9333_0017</name>
</gene>
<evidence type="ECO:0000256" key="5">
    <source>
        <dbReference type="ARBA" id="ARBA00023136"/>
    </source>
</evidence>